<evidence type="ECO:0000256" key="3">
    <source>
        <dbReference type="ARBA" id="ARBA00011738"/>
    </source>
</evidence>
<name>A0A370DHD3_9GAMM</name>
<comment type="function">
    <text evidence="7 10 11">Participates actively in the response to hyperosmotic and heat shock by preventing the aggregation of stress-denatured proteins, in association with DnaK and GrpE. It is the nucleotide exchange factor for DnaK and may function as a thermosensor. Unfolded proteins bind initially to DnaJ; upon interaction with the DnaJ-bound protein, DnaK hydrolyzes its bound ATP, resulting in the formation of a stable complex. GrpE releases ADP from DnaK; ATP binding to DnaK triggers the release of the substrate protein, thus completing the reaction cycle. Several rounds of ATP-dependent interactions between DnaJ, DnaK and GrpE are required for fully efficient folding.</text>
</comment>
<feature type="region of interest" description="Disordered" evidence="13">
    <location>
        <begin position="1"/>
        <end position="40"/>
    </location>
</feature>
<evidence type="ECO:0000256" key="4">
    <source>
        <dbReference type="ARBA" id="ARBA00022490"/>
    </source>
</evidence>
<evidence type="ECO:0000256" key="7">
    <source>
        <dbReference type="ARBA" id="ARBA00053401"/>
    </source>
</evidence>
<protein>
    <recommendedName>
        <fullName evidence="8 10">Protein GrpE</fullName>
    </recommendedName>
    <alternativeName>
        <fullName evidence="9 10">HSP-70 cofactor</fullName>
    </alternativeName>
</protein>
<evidence type="ECO:0000313" key="14">
    <source>
        <dbReference type="EMBL" id="RDH84338.1"/>
    </source>
</evidence>
<dbReference type="SUPFAM" id="SSF51064">
    <property type="entry name" value="Head domain of nucleotide exchange factor GrpE"/>
    <property type="match status" value="1"/>
</dbReference>
<dbReference type="PROSITE" id="PS01071">
    <property type="entry name" value="GRPE"/>
    <property type="match status" value="1"/>
</dbReference>
<dbReference type="InterPro" id="IPR000740">
    <property type="entry name" value="GrpE"/>
</dbReference>
<dbReference type="FunFam" id="2.30.22.10:FF:000001">
    <property type="entry name" value="Protein GrpE"/>
    <property type="match status" value="1"/>
</dbReference>
<accession>A0A370DHD3</accession>
<dbReference type="NCBIfam" id="NF010748">
    <property type="entry name" value="PRK14150.1"/>
    <property type="match status" value="1"/>
</dbReference>
<dbReference type="InterPro" id="IPR009012">
    <property type="entry name" value="GrpE_head"/>
</dbReference>
<keyword evidence="15" id="KW-1185">Reference proteome</keyword>
<evidence type="ECO:0000256" key="10">
    <source>
        <dbReference type="HAMAP-Rule" id="MF_01151"/>
    </source>
</evidence>
<evidence type="ECO:0000256" key="12">
    <source>
        <dbReference type="RuleBase" id="RU004478"/>
    </source>
</evidence>
<comment type="subunit">
    <text evidence="3 10">Homodimer.</text>
</comment>
<dbReference type="Gene3D" id="3.90.20.20">
    <property type="match status" value="1"/>
</dbReference>
<keyword evidence="4 10" id="KW-0963">Cytoplasm</keyword>
<proteinExistence type="inferred from homology"/>
<dbReference type="GO" id="GO:0006457">
    <property type="term" value="P:protein folding"/>
    <property type="evidence" value="ECO:0007669"/>
    <property type="project" value="InterPro"/>
</dbReference>
<evidence type="ECO:0000256" key="2">
    <source>
        <dbReference type="ARBA" id="ARBA00009054"/>
    </source>
</evidence>
<comment type="caution">
    <text evidence="14">The sequence shown here is derived from an EMBL/GenBank/DDBJ whole genome shotgun (WGS) entry which is preliminary data.</text>
</comment>
<reference evidence="14 15" key="1">
    <citation type="journal article" date="2018" name="ISME J.">
        <title>Endosymbiont genomes yield clues of tubeworm success.</title>
        <authorList>
            <person name="Li Y."/>
            <person name="Liles M.R."/>
            <person name="Halanych K.M."/>
        </authorList>
    </citation>
    <scope>NUCLEOTIDE SEQUENCE [LARGE SCALE GENOMIC DNA]</scope>
    <source>
        <strain evidence="14">A1462</strain>
    </source>
</reference>
<evidence type="ECO:0000313" key="15">
    <source>
        <dbReference type="Proteomes" id="UP000254771"/>
    </source>
</evidence>
<gene>
    <name evidence="10" type="primary">grpE</name>
    <name evidence="14" type="ORF">DIZ78_12415</name>
</gene>
<dbReference type="Gene3D" id="2.30.22.10">
    <property type="entry name" value="Head domain of nucleotide exchange factor GrpE"/>
    <property type="match status" value="1"/>
</dbReference>
<dbReference type="AlphaFoldDB" id="A0A370DHD3"/>
<dbReference type="GO" id="GO:0051087">
    <property type="term" value="F:protein-folding chaperone binding"/>
    <property type="evidence" value="ECO:0007669"/>
    <property type="project" value="InterPro"/>
</dbReference>
<dbReference type="Proteomes" id="UP000254771">
    <property type="component" value="Unassembled WGS sequence"/>
</dbReference>
<dbReference type="GO" id="GO:0005829">
    <property type="term" value="C:cytosol"/>
    <property type="evidence" value="ECO:0007669"/>
    <property type="project" value="TreeGrafter"/>
</dbReference>
<dbReference type="EMBL" id="QFXE01000015">
    <property type="protein sequence ID" value="RDH84338.1"/>
    <property type="molecule type" value="Genomic_DNA"/>
</dbReference>
<dbReference type="InterPro" id="IPR013805">
    <property type="entry name" value="GrpE_CC"/>
</dbReference>
<dbReference type="GO" id="GO:0051082">
    <property type="term" value="F:unfolded protein binding"/>
    <property type="evidence" value="ECO:0007669"/>
    <property type="project" value="TreeGrafter"/>
</dbReference>
<dbReference type="GO" id="GO:0000774">
    <property type="term" value="F:adenyl-nucleotide exchange factor activity"/>
    <property type="evidence" value="ECO:0007669"/>
    <property type="project" value="InterPro"/>
</dbReference>
<dbReference type="HAMAP" id="MF_01151">
    <property type="entry name" value="GrpE"/>
    <property type="match status" value="1"/>
</dbReference>
<dbReference type="PANTHER" id="PTHR21237:SF23">
    <property type="entry name" value="GRPE PROTEIN HOMOLOG, MITOCHONDRIAL"/>
    <property type="match status" value="1"/>
</dbReference>
<keyword evidence="6 10" id="KW-0143">Chaperone</keyword>
<evidence type="ECO:0000256" key="13">
    <source>
        <dbReference type="SAM" id="MobiDB-lite"/>
    </source>
</evidence>
<feature type="compositionally biased region" description="Basic and acidic residues" evidence="13">
    <location>
        <begin position="1"/>
        <end position="25"/>
    </location>
</feature>
<evidence type="ECO:0000256" key="8">
    <source>
        <dbReference type="ARBA" id="ARBA00072274"/>
    </source>
</evidence>
<evidence type="ECO:0000256" key="5">
    <source>
        <dbReference type="ARBA" id="ARBA00023016"/>
    </source>
</evidence>
<keyword evidence="5 10" id="KW-0346">Stress response</keyword>
<dbReference type="PANTHER" id="PTHR21237">
    <property type="entry name" value="GRPE PROTEIN"/>
    <property type="match status" value="1"/>
</dbReference>
<dbReference type="NCBIfam" id="NF010737">
    <property type="entry name" value="PRK14139.1"/>
    <property type="match status" value="1"/>
</dbReference>
<evidence type="ECO:0000256" key="6">
    <source>
        <dbReference type="ARBA" id="ARBA00023186"/>
    </source>
</evidence>
<evidence type="ECO:0000256" key="1">
    <source>
        <dbReference type="ARBA" id="ARBA00004496"/>
    </source>
</evidence>
<comment type="similarity">
    <text evidence="2 10 12">Belongs to the GrpE family.</text>
</comment>
<dbReference type="PRINTS" id="PR00773">
    <property type="entry name" value="GRPEPROTEIN"/>
</dbReference>
<dbReference type="CDD" id="cd00446">
    <property type="entry name" value="GrpE"/>
    <property type="match status" value="1"/>
</dbReference>
<dbReference type="GO" id="GO:0042803">
    <property type="term" value="F:protein homodimerization activity"/>
    <property type="evidence" value="ECO:0007669"/>
    <property type="project" value="InterPro"/>
</dbReference>
<comment type="subcellular location">
    <subcellularLocation>
        <location evidence="1 10">Cytoplasm</location>
    </subcellularLocation>
</comment>
<evidence type="ECO:0000256" key="9">
    <source>
        <dbReference type="ARBA" id="ARBA00076414"/>
    </source>
</evidence>
<dbReference type="Pfam" id="PF01025">
    <property type="entry name" value="GrpE"/>
    <property type="match status" value="1"/>
</dbReference>
<organism evidence="14 15">
    <name type="scientific">endosymbiont of Escarpia spicata</name>
    <dbReference type="NCBI Taxonomy" id="2200908"/>
    <lineage>
        <taxon>Bacteria</taxon>
        <taxon>Pseudomonadati</taxon>
        <taxon>Pseudomonadota</taxon>
        <taxon>Gammaproteobacteria</taxon>
        <taxon>sulfur-oxidizing symbionts</taxon>
    </lineage>
</organism>
<sequence length="204" mass="22978">MDKDQPAESSEEIDKVEDVSEEKAAETVVEGEVVSNGEDSPEALTKLLEDARSKADDHWDQLMRTRAEMDNLRKRQERDLENAHKFALDKFSQDLLQVWDSLELGHQAAQEESADVEKLREGTELTLRLLSSVMEKNGVEQVDPTGETFNPEFHQAMSMQERDDVEPNTVVAVVQKGYRLNGRLIRPAMVMVSKAPSAPVDEQA</sequence>
<dbReference type="SUPFAM" id="SSF58014">
    <property type="entry name" value="Coiled-coil domain of nucleotide exchange factor GrpE"/>
    <property type="match status" value="1"/>
</dbReference>
<evidence type="ECO:0000256" key="11">
    <source>
        <dbReference type="RuleBase" id="RU000639"/>
    </source>
</evidence>